<name>A0A1I4R5A3_9BACT</name>
<feature type="compositionally biased region" description="Basic and acidic residues" evidence="1">
    <location>
        <begin position="15"/>
        <end position="28"/>
    </location>
</feature>
<evidence type="ECO:0008006" key="5">
    <source>
        <dbReference type="Google" id="ProtNLM"/>
    </source>
</evidence>
<keyword evidence="4" id="KW-1185">Reference proteome</keyword>
<evidence type="ECO:0000256" key="2">
    <source>
        <dbReference type="SAM" id="Phobius"/>
    </source>
</evidence>
<dbReference type="OrthoDB" id="5525388at2"/>
<dbReference type="EMBL" id="FOUU01000001">
    <property type="protein sequence ID" value="SFM47335.1"/>
    <property type="molecule type" value="Genomic_DNA"/>
</dbReference>
<evidence type="ECO:0000313" key="4">
    <source>
        <dbReference type="Proteomes" id="UP000199611"/>
    </source>
</evidence>
<dbReference type="RefSeq" id="WP_093393092.1">
    <property type="nucleotide sequence ID" value="NZ_FOUU01000001.1"/>
</dbReference>
<evidence type="ECO:0000256" key="1">
    <source>
        <dbReference type="SAM" id="MobiDB-lite"/>
    </source>
</evidence>
<feature type="region of interest" description="Disordered" evidence="1">
    <location>
        <begin position="1"/>
        <end position="34"/>
    </location>
</feature>
<dbReference type="STRING" id="39841.SAMN05660836_00402"/>
<feature type="compositionally biased region" description="Acidic residues" evidence="1">
    <location>
        <begin position="1"/>
        <end position="13"/>
    </location>
</feature>
<sequence length="188" mass="22156">MTEMDREDFEQVEGPDFRGDELDEDRVVSDSGQPEKIVKKRQKNRRRFMFSLGMAAIFVVLTTPIALMLFRYEEKSRPVRTEVIAPVPSQNYVSRLTFYVLAQSKEKEDFIRLDVTFGFASLNGKECFERNEILYKDMAYRFLKKQRPEKNAQSQWSRIIEGPLLEHLNKEKVPCSVKSVYLEMLQRV</sequence>
<dbReference type="AlphaFoldDB" id="A0A1I4R5A3"/>
<keyword evidence="2" id="KW-0812">Transmembrane</keyword>
<gene>
    <name evidence="3" type="ORF">SAMN05660836_00402</name>
</gene>
<proteinExistence type="predicted"/>
<keyword evidence="2" id="KW-1133">Transmembrane helix</keyword>
<accession>A0A1I4R5A3</accession>
<evidence type="ECO:0000313" key="3">
    <source>
        <dbReference type="EMBL" id="SFM47335.1"/>
    </source>
</evidence>
<reference evidence="3 4" key="1">
    <citation type="submission" date="2016-10" db="EMBL/GenBank/DDBJ databases">
        <authorList>
            <person name="de Groot N.N."/>
        </authorList>
    </citation>
    <scope>NUCLEOTIDE SEQUENCE [LARGE SCALE GENOMIC DNA]</scope>
    <source>
        <strain evidence="3 4">DSM 9990</strain>
    </source>
</reference>
<protein>
    <recommendedName>
        <fullName evidence="5">Flagellar protein FliL</fullName>
    </recommendedName>
</protein>
<organism evidence="3 4">
    <name type="scientific">Thermodesulforhabdus norvegica</name>
    <dbReference type="NCBI Taxonomy" id="39841"/>
    <lineage>
        <taxon>Bacteria</taxon>
        <taxon>Pseudomonadati</taxon>
        <taxon>Thermodesulfobacteriota</taxon>
        <taxon>Syntrophobacteria</taxon>
        <taxon>Syntrophobacterales</taxon>
        <taxon>Thermodesulforhabdaceae</taxon>
        <taxon>Thermodesulforhabdus</taxon>
    </lineage>
</organism>
<dbReference type="Proteomes" id="UP000199611">
    <property type="component" value="Unassembled WGS sequence"/>
</dbReference>
<keyword evidence="2" id="KW-0472">Membrane</keyword>
<feature type="transmembrane region" description="Helical" evidence="2">
    <location>
        <begin position="48"/>
        <end position="70"/>
    </location>
</feature>